<proteinExistence type="predicted"/>
<reference evidence="1" key="2">
    <citation type="submission" date="2013-11" db="EMBL/GenBank/DDBJ databases">
        <title>The Genome Sequence of Phytophthora parasitica CJ02B3.</title>
        <authorList>
            <consortium name="The Broad Institute Genomics Platform"/>
            <person name="Russ C."/>
            <person name="Tyler B."/>
            <person name="Panabieres F."/>
            <person name="Shan W."/>
            <person name="Tripathy S."/>
            <person name="Grunwald N."/>
            <person name="Machado M."/>
            <person name="Johnson C.S."/>
            <person name="Arredondo F."/>
            <person name="Hong C."/>
            <person name="Coffey M."/>
            <person name="Young S.K."/>
            <person name="Zeng Q."/>
            <person name="Gargeya S."/>
            <person name="Fitzgerald M."/>
            <person name="Abouelleil A."/>
            <person name="Alvarado L."/>
            <person name="Chapman S.B."/>
            <person name="Gainer-Dewar J."/>
            <person name="Goldberg J."/>
            <person name="Griggs A."/>
            <person name="Gujja S."/>
            <person name="Hansen M."/>
            <person name="Howarth C."/>
            <person name="Imamovic A."/>
            <person name="Ireland A."/>
            <person name="Larimer J."/>
            <person name="McCowan C."/>
            <person name="Murphy C."/>
            <person name="Pearson M."/>
            <person name="Poon T.W."/>
            <person name="Priest M."/>
            <person name="Roberts A."/>
            <person name="Saif S."/>
            <person name="Shea T."/>
            <person name="Sykes S."/>
            <person name="Wortman J."/>
            <person name="Nusbaum C."/>
            <person name="Birren B."/>
        </authorList>
    </citation>
    <scope>NUCLEOTIDE SEQUENCE [LARGE SCALE GENOMIC DNA]</scope>
    <source>
        <strain evidence="1">CJ02B3</strain>
    </source>
</reference>
<evidence type="ECO:0000313" key="2">
    <source>
        <dbReference type="EMBL" id="ETL33018.1"/>
    </source>
</evidence>
<accession>W2II31</accession>
<dbReference type="EMBL" id="KI690239">
    <property type="protein sequence ID" value="ETK70678.1"/>
    <property type="molecule type" value="Genomic_DNA"/>
</dbReference>
<sequence length="40" mass="4468">MAWYWAISVGIGRQSSRACQRYAGIIRKIPDGPTTSLIPF</sequence>
<dbReference type="AlphaFoldDB" id="W2II31"/>
<reference evidence="3" key="1">
    <citation type="submission" date="2013-11" db="EMBL/GenBank/DDBJ databases">
        <title>The Genome Sequence of Phytophthora parasitica CHvinca01.</title>
        <authorList>
            <consortium name="The Broad Institute Genomics Platform"/>
            <person name="Russ C."/>
            <person name="Tyler B."/>
            <person name="Panabieres F."/>
            <person name="Shan W."/>
            <person name="Tripathy S."/>
            <person name="Grunwald N."/>
            <person name="Machado M."/>
            <person name="Johnson C.S."/>
            <person name="Arredondo F."/>
            <person name="Hong C."/>
            <person name="Coffey M."/>
            <person name="Young S.K."/>
            <person name="Zeng Q."/>
            <person name="Gargeya S."/>
            <person name="Fitzgerald M."/>
            <person name="Abouelleil A."/>
            <person name="Alvarado L."/>
            <person name="Chapman S.B."/>
            <person name="Gainer-Dewar J."/>
            <person name="Goldberg J."/>
            <person name="Griggs A."/>
            <person name="Gujja S."/>
            <person name="Hansen M."/>
            <person name="Howarth C."/>
            <person name="Imamovic A."/>
            <person name="Ireland A."/>
            <person name="Larimer J."/>
            <person name="McCowan C."/>
            <person name="Murphy C."/>
            <person name="Pearson M."/>
            <person name="Poon T.W."/>
            <person name="Priest M."/>
            <person name="Roberts A."/>
            <person name="Saif S."/>
            <person name="Shea T."/>
            <person name="Sykes S."/>
            <person name="Wortman J."/>
            <person name="Nusbaum C."/>
            <person name="Birren B."/>
        </authorList>
    </citation>
    <scope>NUCLEOTIDE SEQUENCE [LARGE SCALE GENOMIC DNA]</scope>
    <source>
        <strain evidence="3">CHvinca01</strain>
    </source>
</reference>
<evidence type="ECO:0000313" key="1">
    <source>
        <dbReference type="EMBL" id="ETK70678.1"/>
    </source>
</evidence>
<reference evidence="2" key="3">
    <citation type="submission" date="2013-11" db="EMBL/GenBank/DDBJ databases">
        <title>The Genome Sequence of Phytophthora parasitica CJ05E6.</title>
        <authorList>
            <consortium name="The Broad Institute Genomics Platform"/>
            <person name="Russ C."/>
            <person name="Tyler B."/>
            <person name="Panabieres F."/>
            <person name="Shan W."/>
            <person name="Tripathy S."/>
            <person name="Grunwald N."/>
            <person name="Machado M."/>
            <person name="Johnson C.S."/>
            <person name="Arredondo F."/>
            <person name="Hong C."/>
            <person name="Coffey M."/>
            <person name="Young S.K."/>
            <person name="Zeng Q."/>
            <person name="Gargeya S."/>
            <person name="Fitzgerald M."/>
            <person name="Abouelleil A."/>
            <person name="Alvarado L."/>
            <person name="Chapman S.B."/>
            <person name="Gainer-Dewar J."/>
            <person name="Goldberg J."/>
            <person name="Griggs A."/>
            <person name="Gujja S."/>
            <person name="Hansen M."/>
            <person name="Howarth C."/>
            <person name="Imamovic A."/>
            <person name="Ireland A."/>
            <person name="Larimer J."/>
            <person name="McCowan C."/>
            <person name="Murphy C."/>
            <person name="Pearson M."/>
            <person name="Poon T.W."/>
            <person name="Priest M."/>
            <person name="Roberts A."/>
            <person name="Saif S."/>
            <person name="Shea T."/>
            <person name="Sykes S."/>
            <person name="Wortman J."/>
            <person name="Nusbaum C."/>
            <person name="Birren B."/>
        </authorList>
    </citation>
    <scope>NUCLEOTIDE SEQUENCE [LARGE SCALE GENOMIC DNA]</scope>
    <source>
        <strain evidence="2">CJ05E6</strain>
    </source>
</reference>
<dbReference type="EMBL" id="KI683547">
    <property type="protein sequence ID" value="ETL77571.1"/>
    <property type="molecule type" value="Genomic_DNA"/>
</dbReference>
<dbReference type="EMBL" id="KI674665">
    <property type="protein sequence ID" value="ETL33018.1"/>
    <property type="molecule type" value="Genomic_DNA"/>
</dbReference>
<protein>
    <submittedName>
        <fullName evidence="2">Uncharacterized protein</fullName>
    </submittedName>
</protein>
<dbReference type="Proteomes" id="UP000053864">
    <property type="component" value="Unassembled WGS sequence"/>
</dbReference>
<name>W2II31_PHYNI</name>
<dbReference type="Proteomes" id="UP000054423">
    <property type="component" value="Unassembled WGS sequence"/>
</dbReference>
<organism evidence="2">
    <name type="scientific">Phytophthora nicotianae</name>
    <name type="common">Potato buckeye rot agent</name>
    <name type="synonym">Phytophthora parasitica</name>
    <dbReference type="NCBI Taxonomy" id="4792"/>
    <lineage>
        <taxon>Eukaryota</taxon>
        <taxon>Sar</taxon>
        <taxon>Stramenopiles</taxon>
        <taxon>Oomycota</taxon>
        <taxon>Peronosporomycetes</taxon>
        <taxon>Peronosporales</taxon>
        <taxon>Peronosporaceae</taxon>
        <taxon>Phytophthora</taxon>
    </lineage>
</organism>
<evidence type="ECO:0000313" key="3">
    <source>
        <dbReference type="EMBL" id="ETL77571.1"/>
    </source>
</evidence>
<dbReference type="Proteomes" id="UP000053236">
    <property type="component" value="Unassembled WGS sequence"/>
</dbReference>
<gene>
    <name evidence="1" type="ORF">L915_21996</name>
    <name evidence="2" type="ORF">L916_14467</name>
    <name evidence="3" type="ORF">L917_21488</name>
</gene>